<dbReference type="STRING" id="1077348.A0A2G8S5U1"/>
<keyword evidence="1" id="KW-0175">Coiled coil</keyword>
<feature type="compositionally biased region" description="Polar residues" evidence="2">
    <location>
        <begin position="19"/>
        <end position="42"/>
    </location>
</feature>
<feature type="compositionally biased region" description="Pro residues" evidence="2">
    <location>
        <begin position="730"/>
        <end position="743"/>
    </location>
</feature>
<feature type="region of interest" description="Disordered" evidence="2">
    <location>
        <begin position="189"/>
        <end position="208"/>
    </location>
</feature>
<feature type="compositionally biased region" description="Low complexity" evidence="2">
    <location>
        <begin position="51"/>
        <end position="68"/>
    </location>
</feature>
<evidence type="ECO:0000313" key="4">
    <source>
        <dbReference type="Proteomes" id="UP000230002"/>
    </source>
</evidence>
<comment type="caution">
    <text evidence="3">The sequence shown here is derived from an EMBL/GenBank/DDBJ whole genome shotgun (WGS) entry which is preliminary data.</text>
</comment>
<proteinExistence type="predicted"/>
<evidence type="ECO:0000256" key="1">
    <source>
        <dbReference type="SAM" id="Coils"/>
    </source>
</evidence>
<evidence type="ECO:0000256" key="2">
    <source>
        <dbReference type="SAM" id="MobiDB-lite"/>
    </source>
</evidence>
<feature type="compositionally biased region" description="Basic residues" evidence="2">
    <location>
        <begin position="863"/>
        <end position="872"/>
    </location>
</feature>
<reference evidence="3 4" key="1">
    <citation type="journal article" date="2015" name="Sci. Rep.">
        <title>Chromosome-level genome map provides insights into diverse defense mechanisms in the medicinal fungus Ganoderma sinense.</title>
        <authorList>
            <person name="Zhu Y."/>
            <person name="Xu J."/>
            <person name="Sun C."/>
            <person name="Zhou S."/>
            <person name="Xu H."/>
            <person name="Nelson D.R."/>
            <person name="Qian J."/>
            <person name="Song J."/>
            <person name="Luo H."/>
            <person name="Xiang L."/>
            <person name="Li Y."/>
            <person name="Xu Z."/>
            <person name="Ji A."/>
            <person name="Wang L."/>
            <person name="Lu S."/>
            <person name="Hayward A."/>
            <person name="Sun W."/>
            <person name="Li X."/>
            <person name="Schwartz D.C."/>
            <person name="Wang Y."/>
            <person name="Chen S."/>
        </authorList>
    </citation>
    <scope>NUCLEOTIDE SEQUENCE [LARGE SCALE GENOMIC DNA]</scope>
    <source>
        <strain evidence="3 4">ZZ0214-1</strain>
    </source>
</reference>
<organism evidence="3 4">
    <name type="scientific">Ganoderma sinense ZZ0214-1</name>
    <dbReference type="NCBI Taxonomy" id="1077348"/>
    <lineage>
        <taxon>Eukaryota</taxon>
        <taxon>Fungi</taxon>
        <taxon>Dikarya</taxon>
        <taxon>Basidiomycota</taxon>
        <taxon>Agaricomycotina</taxon>
        <taxon>Agaricomycetes</taxon>
        <taxon>Polyporales</taxon>
        <taxon>Polyporaceae</taxon>
        <taxon>Ganoderma</taxon>
    </lineage>
</organism>
<dbReference type="PANTHER" id="PTHR48125">
    <property type="entry name" value="LP07818P1"/>
    <property type="match status" value="1"/>
</dbReference>
<name>A0A2G8S5U1_9APHY</name>
<accession>A0A2G8S5U1</accession>
<dbReference type="Proteomes" id="UP000230002">
    <property type="component" value="Unassembled WGS sequence"/>
</dbReference>
<feature type="compositionally biased region" description="Low complexity" evidence="2">
    <location>
        <begin position="846"/>
        <end position="862"/>
    </location>
</feature>
<feature type="coiled-coil region" evidence="1">
    <location>
        <begin position="562"/>
        <end position="618"/>
    </location>
</feature>
<feature type="region of interest" description="Disordered" evidence="2">
    <location>
        <begin position="1"/>
        <end position="68"/>
    </location>
</feature>
<feature type="compositionally biased region" description="Polar residues" evidence="2">
    <location>
        <begin position="893"/>
        <end position="904"/>
    </location>
</feature>
<dbReference type="PANTHER" id="PTHR48125:SF12">
    <property type="entry name" value="AT HOOK TRANSCRIPTION FACTOR FAMILY-RELATED"/>
    <property type="match status" value="1"/>
</dbReference>
<feature type="compositionally biased region" description="Low complexity" evidence="2">
    <location>
        <begin position="404"/>
        <end position="413"/>
    </location>
</feature>
<sequence length="940" mass="104133">MDRRSRPTDPNSPFGLSPSPVSSLANSTFFSVTSPSTRTPLANLSGGGPHYSGSPSQPSIPSPSGSSPFLVPRMWDAMVDVGQEIRGTLDAQDRASAMIADVSAPSGVRPPNAASDIDFDHHVREPSTRRLGRHGFVDNIVLSRPSAAPMVMDEEDIERRYCEHTATEVQGEGARLVQALHLASERQVPRGQDNDNGRPFGFEQQKETSVSYAHDERSEKNEHGWQAEIQSVSARLEQTREEIIPLLKQVAHAVSVRREVLPTGVATSVVTTSGVRPQETIEVLSSVTPSFPPEFVPRDLNHTVPTGRRFPMDVVRTVLDEPKPVTHYDLVRSSPLATHPDNSPLSPAVVRPPESLLLSRPLSEDQPDVIPRQLPRLSTGSSPRGPLYPLHTSSSDHPRPSDGQRSQPRTPSRSRQRYSGESESAHSLGRQQPDLSNGISGRPSPPRMAATVSDRPQSTLDLLHHERFPATSVVASQLELSDHSEKREPTEVLEQDDVIRNQPNDHMKLVTEQQKEALRIREPLDKCLSAKEKDAQYAATRNMLEQILANQVHMRNEDATSKELMEEMRNNQLQALNSIEQQRIVSEETIREMTEAWRANHEQQKTEIIEAVKAAANEQVPYNIQGYLDEFSRSLATEVRMLLSEVGKLREDKRNLEFQIGELLTFQAKYGPEGQFDPSWKPSMTCVPAEAAPAPDPYPEPDFDGPQHAPSAWRTIPTRGSRRSRRTQAAPPPPPPEPVPPPSTQSWATWQSNPVFQPSPPMRPIEHLEPPQGSSGLFGSGSPRDSLATENRMLLIEVGTLQEDMRNLDFQIGEYVMLKAKSDLDDESLSSQKPTAFRRPTSQPVSPSRSQGHQRRPSSSSRGHSRPSRIPRRVQATRLPPPPPPEPVAPPVTTQSWTTWQPNPAFQPSPPVQPVEHLLGPPQGSPGLFGPRSPRDSVVR</sequence>
<feature type="compositionally biased region" description="Polar residues" evidence="2">
    <location>
        <begin position="429"/>
        <end position="439"/>
    </location>
</feature>
<feature type="compositionally biased region" description="Low complexity" evidence="2">
    <location>
        <begin position="351"/>
        <end position="361"/>
    </location>
</feature>
<dbReference type="OrthoDB" id="2507336at2759"/>
<protein>
    <submittedName>
        <fullName evidence="3">Uncharacterized protein</fullName>
    </submittedName>
</protein>
<feature type="compositionally biased region" description="Polar residues" evidence="2">
    <location>
        <begin position="744"/>
        <end position="756"/>
    </location>
</feature>
<gene>
    <name evidence="3" type="ORF">GSI_09152</name>
</gene>
<dbReference type="EMBL" id="AYKW01000023">
    <property type="protein sequence ID" value="PIL29104.1"/>
    <property type="molecule type" value="Genomic_DNA"/>
</dbReference>
<evidence type="ECO:0000313" key="3">
    <source>
        <dbReference type="EMBL" id="PIL29104.1"/>
    </source>
</evidence>
<feature type="compositionally biased region" description="Polar residues" evidence="2">
    <location>
        <begin position="829"/>
        <end position="845"/>
    </location>
</feature>
<feature type="region of interest" description="Disordered" evidence="2">
    <location>
        <begin position="823"/>
        <end position="940"/>
    </location>
</feature>
<feature type="compositionally biased region" description="Pro residues" evidence="2">
    <location>
        <begin position="879"/>
        <end position="890"/>
    </location>
</feature>
<feature type="region of interest" description="Disordered" evidence="2">
    <location>
        <begin position="681"/>
        <end position="786"/>
    </location>
</feature>
<keyword evidence="4" id="KW-1185">Reference proteome</keyword>
<dbReference type="AlphaFoldDB" id="A0A2G8S5U1"/>
<feature type="region of interest" description="Disordered" evidence="2">
    <location>
        <begin position="330"/>
        <end position="457"/>
    </location>
</feature>